<reference evidence="2 3" key="1">
    <citation type="submission" date="2023-09" db="EMBL/GenBank/DDBJ databases">
        <title>Microbacterium fusihabitans sp. nov., Microbacterium phycihabitans sp. nov., and Microbacterium cervinum sp. nov., isolated from dried seaweeds of beach.</title>
        <authorList>
            <person name="Lee S.D."/>
        </authorList>
    </citation>
    <scope>NUCLEOTIDE SEQUENCE [LARGE SCALE GENOMIC DNA]</scope>
    <source>
        <strain evidence="2 3">KSW2-29</strain>
    </source>
</reference>
<dbReference type="Pfam" id="PF11377">
    <property type="entry name" value="DUF3180"/>
    <property type="match status" value="1"/>
</dbReference>
<feature type="transmembrane region" description="Helical" evidence="1">
    <location>
        <begin position="7"/>
        <end position="27"/>
    </location>
</feature>
<feature type="transmembrane region" description="Helical" evidence="1">
    <location>
        <begin position="39"/>
        <end position="60"/>
    </location>
</feature>
<evidence type="ECO:0000256" key="1">
    <source>
        <dbReference type="SAM" id="Phobius"/>
    </source>
</evidence>
<feature type="transmembrane region" description="Helical" evidence="1">
    <location>
        <begin position="81"/>
        <end position="104"/>
    </location>
</feature>
<sequence>MKRTGAGILLIAAIIGGVVGFVLDTMLTAMGRATFTPAASLPTILALVGAVIVILAVPVFRATRGRSERRIDPFRALRIAMLAKASSLVGAAAFGFGAGLLAFLLSRPATPSLGSMGSIIATVVCAVVLVVAGLVAEQLCTIRKDDDDDTPGNTPAGPVGI</sequence>
<evidence type="ECO:0000313" key="3">
    <source>
        <dbReference type="Proteomes" id="UP001261125"/>
    </source>
</evidence>
<feature type="transmembrane region" description="Helical" evidence="1">
    <location>
        <begin position="116"/>
        <end position="136"/>
    </location>
</feature>
<keyword evidence="1" id="KW-0472">Membrane</keyword>
<dbReference type="RefSeq" id="WP_298870771.1">
    <property type="nucleotide sequence ID" value="NZ_JAWDIT010000001.1"/>
</dbReference>
<keyword evidence="3" id="KW-1185">Reference proteome</keyword>
<keyword evidence="1" id="KW-0812">Transmembrane</keyword>
<organism evidence="2 3">
    <name type="scientific">Microbacterium phycohabitans</name>
    <dbReference type="NCBI Taxonomy" id="3075993"/>
    <lineage>
        <taxon>Bacteria</taxon>
        <taxon>Bacillati</taxon>
        <taxon>Actinomycetota</taxon>
        <taxon>Actinomycetes</taxon>
        <taxon>Micrococcales</taxon>
        <taxon>Microbacteriaceae</taxon>
        <taxon>Microbacterium</taxon>
    </lineage>
</organism>
<proteinExistence type="predicted"/>
<comment type="caution">
    <text evidence="2">The sequence shown here is derived from an EMBL/GenBank/DDBJ whole genome shotgun (WGS) entry which is preliminary data.</text>
</comment>
<dbReference type="InterPro" id="IPR021517">
    <property type="entry name" value="DUF3180"/>
</dbReference>
<dbReference type="EMBL" id="JAWDIT010000001">
    <property type="protein sequence ID" value="MDU0344886.1"/>
    <property type="molecule type" value="Genomic_DNA"/>
</dbReference>
<protein>
    <submittedName>
        <fullName evidence="2">DUF3180 domain-containing protein</fullName>
    </submittedName>
</protein>
<accession>A0ABU3SJN4</accession>
<name>A0ABU3SJN4_9MICO</name>
<keyword evidence="1" id="KW-1133">Transmembrane helix</keyword>
<gene>
    <name evidence="2" type="ORF">RWH44_04130</name>
</gene>
<dbReference type="Proteomes" id="UP001261125">
    <property type="component" value="Unassembled WGS sequence"/>
</dbReference>
<evidence type="ECO:0000313" key="2">
    <source>
        <dbReference type="EMBL" id="MDU0344886.1"/>
    </source>
</evidence>